<gene>
    <name evidence="2" type="ordered locus">P9303_10971</name>
</gene>
<organism evidence="2 3">
    <name type="scientific">Prochlorococcus marinus (strain MIT 9303)</name>
    <dbReference type="NCBI Taxonomy" id="59922"/>
    <lineage>
        <taxon>Bacteria</taxon>
        <taxon>Bacillati</taxon>
        <taxon>Cyanobacteriota</taxon>
        <taxon>Cyanophyceae</taxon>
        <taxon>Synechococcales</taxon>
        <taxon>Prochlorococcaceae</taxon>
        <taxon>Prochlorococcus</taxon>
    </lineage>
</organism>
<accession>A2C8N6</accession>
<evidence type="ECO:0000313" key="3">
    <source>
        <dbReference type="Proteomes" id="UP000002274"/>
    </source>
</evidence>
<protein>
    <submittedName>
        <fullName evidence="2">Uncharacterized protein</fullName>
    </submittedName>
</protein>
<feature type="coiled-coil region" evidence="1">
    <location>
        <begin position="99"/>
        <end position="140"/>
    </location>
</feature>
<proteinExistence type="predicted"/>
<dbReference type="HOGENOM" id="CLU_1823630_0_0_3"/>
<dbReference type="STRING" id="59922.P9303_10971"/>
<keyword evidence="1" id="KW-0175">Coiled coil</keyword>
<name>A2C8N6_PROM3</name>
<evidence type="ECO:0000256" key="1">
    <source>
        <dbReference type="SAM" id="Coils"/>
    </source>
</evidence>
<dbReference type="AlphaFoldDB" id="A2C8N6"/>
<dbReference type="Proteomes" id="UP000002274">
    <property type="component" value="Chromosome"/>
</dbReference>
<evidence type="ECO:0000313" key="2">
    <source>
        <dbReference type="EMBL" id="ABM77846.1"/>
    </source>
</evidence>
<sequence length="141" mass="15554">MIEALNVPAKRRSMTMTKKQRQCGSFGACVGTDSRGFIATYLSPKHRLSKWFQAVSGGLAVIVNTTEFNHSPDHPGDHVVVIPASEYEKPQERQNAERVACLEARKADYLAVVEQLEKQIAELQSSLLAAEKDKELAAAEI</sequence>
<dbReference type="KEGG" id="pmf:P9303_10971"/>
<dbReference type="EMBL" id="CP000554">
    <property type="protein sequence ID" value="ABM77846.1"/>
    <property type="molecule type" value="Genomic_DNA"/>
</dbReference>
<reference evidence="2 3" key="1">
    <citation type="journal article" date="2007" name="PLoS Genet.">
        <title>Patterns and implications of gene gain and loss in the evolution of Prochlorococcus.</title>
        <authorList>
            <person name="Kettler G.C."/>
            <person name="Martiny A.C."/>
            <person name="Huang K."/>
            <person name="Zucker J."/>
            <person name="Coleman M.L."/>
            <person name="Rodrigue S."/>
            <person name="Chen F."/>
            <person name="Lapidus A."/>
            <person name="Ferriera S."/>
            <person name="Johnson J."/>
            <person name="Steglich C."/>
            <person name="Church G.M."/>
            <person name="Richardson P."/>
            <person name="Chisholm S.W."/>
        </authorList>
    </citation>
    <scope>NUCLEOTIDE SEQUENCE [LARGE SCALE GENOMIC DNA]</scope>
    <source>
        <strain evidence="2 3">MIT 9303</strain>
    </source>
</reference>